<feature type="transmembrane region" description="Helical" evidence="7">
    <location>
        <begin position="175"/>
        <end position="194"/>
    </location>
</feature>
<dbReference type="InterPro" id="IPR005828">
    <property type="entry name" value="MFS_sugar_transport-like"/>
</dbReference>
<dbReference type="STRING" id="1163406.A0A0L0N1N7"/>
<accession>A0A0L0N1N7</accession>
<comment type="caution">
    <text evidence="9">The sequence shown here is derived from an EMBL/GenBank/DDBJ whole genome shotgun (WGS) entry which is preliminary data.</text>
</comment>
<feature type="transmembrane region" description="Helical" evidence="7">
    <location>
        <begin position="214"/>
        <end position="235"/>
    </location>
</feature>
<evidence type="ECO:0000256" key="7">
    <source>
        <dbReference type="SAM" id="Phobius"/>
    </source>
</evidence>
<evidence type="ECO:0000313" key="10">
    <source>
        <dbReference type="Proteomes" id="UP000036947"/>
    </source>
</evidence>
<sequence length="518" mass="58050">MVVSIADFTTIMHDAALATAYGRNMTFPQAIHVYPKPALFSMALSLSLVMEGYDTALLGSFFGFPAFQRRFGEPVGDGTYQLTATWQPGLQAAVQVGEIVGLWIAGHVAERYGYRRTMLGADLFMVGAIFIMFFAQNIGMLLAGEFLCGLPWGAFQTLTATYATEISPMPLRPYLTTYCNMCWVMGQLISAGVVTGLINRTDDWGWRIPYATQWFWPMPIIIGILFAPESPWWLVRKDRIEDAKRTLRKMVSSKYMAYDVDRNVAMMIHTNALEKAVSAGTSYKDLFTGVDLRRTEIACCVWLIQVTCGTWFGGNVLYFLEQAGFSTQQAFNFNLGHNAIALLGTLCAWWAMDHTAHRRIHGHPGAGRGRCVRLGDAADDLHVRLRRHRRPRVPLRGDGDTIDAAAHQDGGHGAQRVQRAVHRGQLPQQPDPEPNPTAWNLRGKGGFVWALFALASLVWAYFRLPEPKGRSAGEMDVPFEQRVSARHWRRVQVDEFRSGELKGVLGEDVVEVEMREKI</sequence>
<proteinExistence type="inferred from homology"/>
<organism evidence="9 10">
    <name type="scientific">Tolypocladium ophioglossoides (strain CBS 100239)</name>
    <name type="common">Snaketongue truffleclub</name>
    <name type="synonym">Elaphocordyceps ophioglossoides</name>
    <dbReference type="NCBI Taxonomy" id="1163406"/>
    <lineage>
        <taxon>Eukaryota</taxon>
        <taxon>Fungi</taxon>
        <taxon>Dikarya</taxon>
        <taxon>Ascomycota</taxon>
        <taxon>Pezizomycotina</taxon>
        <taxon>Sordariomycetes</taxon>
        <taxon>Hypocreomycetidae</taxon>
        <taxon>Hypocreales</taxon>
        <taxon>Ophiocordycipitaceae</taxon>
        <taxon>Tolypocladium</taxon>
    </lineage>
</organism>
<feature type="transmembrane region" description="Helical" evidence="7">
    <location>
        <begin position="331"/>
        <end position="351"/>
    </location>
</feature>
<dbReference type="InterPro" id="IPR050360">
    <property type="entry name" value="MFS_Sugar_Transporters"/>
</dbReference>
<gene>
    <name evidence="9" type="ORF">TOPH_07434</name>
</gene>
<dbReference type="Gene3D" id="1.20.1250.20">
    <property type="entry name" value="MFS general substrate transporter like domains"/>
    <property type="match status" value="1"/>
</dbReference>
<evidence type="ECO:0000256" key="4">
    <source>
        <dbReference type="ARBA" id="ARBA00022989"/>
    </source>
</evidence>
<keyword evidence="10" id="KW-1185">Reference proteome</keyword>
<evidence type="ECO:0000313" key="9">
    <source>
        <dbReference type="EMBL" id="KND87939.1"/>
    </source>
</evidence>
<dbReference type="PROSITE" id="PS00217">
    <property type="entry name" value="SUGAR_TRANSPORT_2"/>
    <property type="match status" value="1"/>
</dbReference>
<feature type="transmembrane region" description="Helical" evidence="7">
    <location>
        <begin position="141"/>
        <end position="163"/>
    </location>
</feature>
<evidence type="ECO:0000256" key="2">
    <source>
        <dbReference type="ARBA" id="ARBA00010992"/>
    </source>
</evidence>
<dbReference type="FunFam" id="1.20.1250.20:FF:000078">
    <property type="entry name" value="MFS maltose transporter, putative"/>
    <property type="match status" value="1"/>
</dbReference>
<keyword evidence="4 7" id="KW-1133">Transmembrane helix</keyword>
<dbReference type="PANTHER" id="PTHR48022">
    <property type="entry name" value="PLASTIDIC GLUCOSE TRANSPORTER 4"/>
    <property type="match status" value="1"/>
</dbReference>
<feature type="transmembrane region" description="Helical" evidence="7">
    <location>
        <begin position="297"/>
        <end position="319"/>
    </location>
</feature>
<evidence type="ECO:0000256" key="5">
    <source>
        <dbReference type="ARBA" id="ARBA00023136"/>
    </source>
</evidence>
<dbReference type="PROSITE" id="PS50850">
    <property type="entry name" value="MFS"/>
    <property type="match status" value="1"/>
</dbReference>
<comment type="similarity">
    <text evidence="2">Belongs to the major facilitator superfamily. Sugar transporter (TC 2.A.1.1) family.</text>
</comment>
<evidence type="ECO:0000256" key="6">
    <source>
        <dbReference type="SAM" id="MobiDB-lite"/>
    </source>
</evidence>
<reference evidence="9 10" key="1">
    <citation type="journal article" date="2015" name="BMC Genomics">
        <title>The genome of the truffle-parasite Tolypocladium ophioglossoides and the evolution of antifungal peptaibiotics.</title>
        <authorList>
            <person name="Quandt C.A."/>
            <person name="Bushley K.E."/>
            <person name="Spatafora J.W."/>
        </authorList>
    </citation>
    <scope>NUCLEOTIDE SEQUENCE [LARGE SCALE GENOMIC DNA]</scope>
    <source>
        <strain evidence="9 10">CBS 100239</strain>
    </source>
</reference>
<evidence type="ECO:0000256" key="3">
    <source>
        <dbReference type="ARBA" id="ARBA00022692"/>
    </source>
</evidence>
<dbReference type="GO" id="GO:0016020">
    <property type="term" value="C:membrane"/>
    <property type="evidence" value="ECO:0007669"/>
    <property type="project" value="UniProtKB-SubCell"/>
</dbReference>
<name>A0A0L0N1N7_TOLOC</name>
<dbReference type="Proteomes" id="UP000036947">
    <property type="component" value="Unassembled WGS sequence"/>
</dbReference>
<evidence type="ECO:0000259" key="8">
    <source>
        <dbReference type="PROSITE" id="PS50850"/>
    </source>
</evidence>
<feature type="transmembrane region" description="Helical" evidence="7">
    <location>
        <begin position="446"/>
        <end position="462"/>
    </location>
</feature>
<dbReference type="PANTHER" id="PTHR48022:SF5">
    <property type="entry name" value="ALPHA-GLUCOSIDES PERMEASE MPH2-RELATED"/>
    <property type="match status" value="1"/>
</dbReference>
<dbReference type="AlphaFoldDB" id="A0A0L0N1N7"/>
<dbReference type="Pfam" id="PF00083">
    <property type="entry name" value="Sugar_tr"/>
    <property type="match status" value="1"/>
</dbReference>
<dbReference type="InterPro" id="IPR036259">
    <property type="entry name" value="MFS_trans_sf"/>
</dbReference>
<comment type="subcellular location">
    <subcellularLocation>
        <location evidence="1">Membrane</location>
        <topology evidence="1">Multi-pass membrane protein</topology>
    </subcellularLocation>
</comment>
<keyword evidence="5 7" id="KW-0472">Membrane</keyword>
<dbReference type="SUPFAM" id="SSF103473">
    <property type="entry name" value="MFS general substrate transporter"/>
    <property type="match status" value="1"/>
</dbReference>
<protein>
    <submittedName>
        <fullName evidence="9">Maltose permease MAL31</fullName>
    </submittedName>
</protein>
<evidence type="ECO:0000256" key="1">
    <source>
        <dbReference type="ARBA" id="ARBA00004141"/>
    </source>
</evidence>
<dbReference type="GO" id="GO:0005351">
    <property type="term" value="F:carbohydrate:proton symporter activity"/>
    <property type="evidence" value="ECO:0007669"/>
    <property type="project" value="TreeGrafter"/>
</dbReference>
<dbReference type="InterPro" id="IPR020846">
    <property type="entry name" value="MFS_dom"/>
</dbReference>
<dbReference type="EMBL" id="LFRF01000030">
    <property type="protein sequence ID" value="KND87939.1"/>
    <property type="molecule type" value="Genomic_DNA"/>
</dbReference>
<dbReference type="InterPro" id="IPR005829">
    <property type="entry name" value="Sugar_transporter_CS"/>
</dbReference>
<keyword evidence="3 7" id="KW-0812">Transmembrane</keyword>
<feature type="domain" description="Major facilitator superfamily (MFS) profile" evidence="8">
    <location>
        <begin position="40"/>
        <end position="518"/>
    </location>
</feature>
<dbReference type="OrthoDB" id="6612291at2759"/>
<feature type="region of interest" description="Disordered" evidence="6">
    <location>
        <begin position="394"/>
        <end position="435"/>
    </location>
</feature>